<dbReference type="EMBL" id="CP000112">
    <property type="protein sequence ID" value="ABB37622.2"/>
    <property type="molecule type" value="Genomic_DNA"/>
</dbReference>
<evidence type="ECO:0000259" key="1">
    <source>
        <dbReference type="Pfam" id="PF07238"/>
    </source>
</evidence>
<evidence type="ECO:0000313" key="2">
    <source>
        <dbReference type="EMBL" id="ABB37622.2"/>
    </source>
</evidence>
<keyword evidence="3" id="KW-1185">Reference proteome</keyword>
<name>Q314M4_OLEA2</name>
<feature type="domain" description="PilZ" evidence="1">
    <location>
        <begin position="57"/>
        <end position="166"/>
    </location>
</feature>
<evidence type="ECO:0000313" key="3">
    <source>
        <dbReference type="Proteomes" id="UP000002710"/>
    </source>
</evidence>
<dbReference type="HOGENOM" id="CLU_1413130_0_0_7"/>
<dbReference type="Pfam" id="PF07238">
    <property type="entry name" value="PilZ"/>
    <property type="match status" value="1"/>
</dbReference>
<organism evidence="2 3">
    <name type="scientific">Oleidesulfovibrio alaskensis (strain ATCC BAA-1058 / DSM 17464 / G20)</name>
    <name type="common">Desulfovibrio alaskensis</name>
    <dbReference type="NCBI Taxonomy" id="207559"/>
    <lineage>
        <taxon>Bacteria</taxon>
        <taxon>Pseudomonadati</taxon>
        <taxon>Thermodesulfobacteriota</taxon>
        <taxon>Desulfovibrionia</taxon>
        <taxon>Desulfovibrionales</taxon>
        <taxon>Desulfovibrionaceae</taxon>
        <taxon>Oleidesulfovibrio</taxon>
    </lineage>
</organism>
<dbReference type="InterPro" id="IPR009875">
    <property type="entry name" value="PilZ_domain"/>
</dbReference>
<dbReference type="GO" id="GO:0035438">
    <property type="term" value="F:cyclic-di-GMP binding"/>
    <property type="evidence" value="ECO:0007669"/>
    <property type="project" value="InterPro"/>
</dbReference>
<protein>
    <submittedName>
        <fullName evidence="2">Type IV pilus assembly PilZ</fullName>
    </submittedName>
</protein>
<sequence length="192" mass="20991">MKKNSPSLSVRLDSVSLGLLQKVSDNAGCSREDMAADIIRSYLQPYQPPDPRFDKSRRVSPRKPVQITGAINVPGAVNEINYKPVQVKDISLGGLGAEVPCSSHELSKALRAMKAFEILFALPGTQDLLGFECTVAYVQINGICRFGGRFVTPSRQSLNKLMELLAAPYLSMQPPPVSCRQKQHLSGYPTDS</sequence>
<dbReference type="Proteomes" id="UP000002710">
    <property type="component" value="Chromosome"/>
</dbReference>
<dbReference type="Gene3D" id="2.40.10.220">
    <property type="entry name" value="predicted glycosyltransferase like domains"/>
    <property type="match status" value="1"/>
</dbReference>
<reference evidence="2 3" key="1">
    <citation type="journal article" date="2011" name="J. Bacteriol.">
        <title>Complete genome sequence and updated annotation of Desulfovibrio alaskensis G20.</title>
        <authorList>
            <person name="Hauser L.J."/>
            <person name="Land M.L."/>
            <person name="Brown S.D."/>
            <person name="Larimer F."/>
            <person name="Keller K.L."/>
            <person name="Rapp-Giles B.J."/>
            <person name="Price M.N."/>
            <person name="Lin M."/>
            <person name="Bruce D.C."/>
            <person name="Detter J.C."/>
            <person name="Tapia R."/>
            <person name="Han C.S."/>
            <person name="Goodwin L.A."/>
            <person name="Cheng J.F."/>
            <person name="Pitluck S."/>
            <person name="Copeland A."/>
            <person name="Lucas S."/>
            <person name="Nolan M."/>
            <person name="Lapidus A.L."/>
            <person name="Palumbo A.V."/>
            <person name="Wall J.D."/>
        </authorList>
    </citation>
    <scope>NUCLEOTIDE SEQUENCE [LARGE SCALE GENOMIC DNA]</scope>
    <source>
        <strain evidence="3">ATCC BAA 1058 / DSM 17464 / G20</strain>
    </source>
</reference>
<gene>
    <name evidence="2" type="ordered locus">Dde_0821</name>
</gene>
<accession>Q314M4</accession>
<dbReference type="AlphaFoldDB" id="Q314M4"/>
<proteinExistence type="predicted"/>
<dbReference type="KEGG" id="dde:Dde_0821"/>